<dbReference type="Proteomes" id="UP001174691">
    <property type="component" value="Unassembled WGS sequence"/>
</dbReference>
<comment type="cofactor">
    <cofactor evidence="1">
        <name>Zn(2+)</name>
        <dbReference type="ChEBI" id="CHEBI:29105"/>
    </cofactor>
</comment>
<feature type="compositionally biased region" description="Basic and acidic residues" evidence="6">
    <location>
        <begin position="182"/>
        <end position="192"/>
    </location>
</feature>
<feature type="region of interest" description="Disordered" evidence="6">
    <location>
        <begin position="1"/>
        <end position="24"/>
    </location>
</feature>
<evidence type="ECO:0000313" key="8">
    <source>
        <dbReference type="EMBL" id="KAJ9138003.1"/>
    </source>
</evidence>
<sequence length="337" mass="37404">MATLYAQHPSSTPTRRPGSSSFIANDSKDHVAIETVTETAAPLAKVTVHALSAGRFSLPEEQFHTCPVSGSITRIVFDLGLRRDVKRYPEPIQKHLTTREPYSTDPHVVKSLKAGGLTTDDIDYVIYSHVHWDHVGEPRDFVRSQFVVGHGSLDVLQGKSAQLRGNHSYFESDLLDMSRTMELSDPKSDKPAHGTGASGLSQPSSGHFSSQWQALGDLPAVLDIFQDGTVYIVDAPGHLPGHINILAHVDESDGERKWVYLAGDACHDRRILRGEREIGEWHDVHGQICCIHADRAGAEETIERIRGLEKQGVEVIFAHDVEWENDQKNRHRFFGAS</sequence>
<dbReference type="GO" id="GO:0016787">
    <property type="term" value="F:hydrolase activity"/>
    <property type="evidence" value="ECO:0007669"/>
    <property type="project" value="UniProtKB-KW"/>
</dbReference>
<organism evidence="8 9">
    <name type="scientific">Coniochaeta hoffmannii</name>
    <dbReference type="NCBI Taxonomy" id="91930"/>
    <lineage>
        <taxon>Eukaryota</taxon>
        <taxon>Fungi</taxon>
        <taxon>Dikarya</taxon>
        <taxon>Ascomycota</taxon>
        <taxon>Pezizomycotina</taxon>
        <taxon>Sordariomycetes</taxon>
        <taxon>Sordariomycetidae</taxon>
        <taxon>Coniochaetales</taxon>
        <taxon>Coniochaetaceae</taxon>
        <taxon>Coniochaeta</taxon>
    </lineage>
</organism>
<dbReference type="Pfam" id="PF00753">
    <property type="entry name" value="Lactamase_B"/>
    <property type="match status" value="1"/>
</dbReference>
<evidence type="ECO:0000259" key="7">
    <source>
        <dbReference type="Pfam" id="PF00753"/>
    </source>
</evidence>
<feature type="region of interest" description="Disordered" evidence="6">
    <location>
        <begin position="182"/>
        <end position="205"/>
    </location>
</feature>
<keyword evidence="5" id="KW-0862">Zinc</keyword>
<feature type="domain" description="Metallo-beta-lactamase" evidence="7">
    <location>
        <begin position="90"/>
        <end position="148"/>
    </location>
</feature>
<proteinExistence type="inferred from homology"/>
<gene>
    <name evidence="8" type="ORF">NKR19_g8032</name>
</gene>
<evidence type="ECO:0000256" key="2">
    <source>
        <dbReference type="ARBA" id="ARBA00007749"/>
    </source>
</evidence>
<protein>
    <submittedName>
        <fullName evidence="8">Metallo-hydrolase/oxidoreductase</fullName>
    </submittedName>
</protein>
<name>A0AA38VKN2_9PEZI</name>
<dbReference type="EMBL" id="JANBVN010000152">
    <property type="protein sequence ID" value="KAJ9138003.1"/>
    <property type="molecule type" value="Genomic_DNA"/>
</dbReference>
<dbReference type="SUPFAM" id="SSF56281">
    <property type="entry name" value="Metallo-hydrolase/oxidoreductase"/>
    <property type="match status" value="1"/>
</dbReference>
<comment type="caution">
    <text evidence="8">The sequence shown here is derived from an EMBL/GenBank/DDBJ whole genome shotgun (WGS) entry which is preliminary data.</text>
</comment>
<dbReference type="GO" id="GO:0046872">
    <property type="term" value="F:metal ion binding"/>
    <property type="evidence" value="ECO:0007669"/>
    <property type="project" value="UniProtKB-KW"/>
</dbReference>
<evidence type="ECO:0000313" key="9">
    <source>
        <dbReference type="Proteomes" id="UP001174691"/>
    </source>
</evidence>
<dbReference type="PANTHER" id="PTHR42978">
    <property type="entry name" value="QUORUM-QUENCHING LACTONASE YTNP-RELATED-RELATED"/>
    <property type="match status" value="1"/>
</dbReference>
<keyword evidence="9" id="KW-1185">Reference proteome</keyword>
<dbReference type="AlphaFoldDB" id="A0AA38VKN2"/>
<feature type="compositionally biased region" description="Low complexity" evidence="6">
    <location>
        <begin position="9"/>
        <end position="21"/>
    </location>
</feature>
<evidence type="ECO:0000256" key="3">
    <source>
        <dbReference type="ARBA" id="ARBA00022723"/>
    </source>
</evidence>
<accession>A0AA38VKN2</accession>
<evidence type="ECO:0000256" key="1">
    <source>
        <dbReference type="ARBA" id="ARBA00001947"/>
    </source>
</evidence>
<evidence type="ECO:0000256" key="5">
    <source>
        <dbReference type="ARBA" id="ARBA00022833"/>
    </source>
</evidence>
<dbReference type="PANTHER" id="PTHR42978:SF2">
    <property type="entry name" value="102 KBASES UNSTABLE REGION: FROM 1 TO 119443"/>
    <property type="match status" value="1"/>
</dbReference>
<keyword evidence="3" id="KW-0479">Metal-binding</keyword>
<dbReference type="InterPro" id="IPR001279">
    <property type="entry name" value="Metallo-B-lactamas"/>
</dbReference>
<reference evidence="8" key="1">
    <citation type="submission" date="2022-07" db="EMBL/GenBank/DDBJ databases">
        <title>Fungi with potential for degradation of polypropylene.</title>
        <authorList>
            <person name="Gostincar C."/>
        </authorList>
    </citation>
    <scope>NUCLEOTIDE SEQUENCE</scope>
    <source>
        <strain evidence="8">EXF-13287</strain>
    </source>
</reference>
<keyword evidence="4" id="KW-0378">Hydrolase</keyword>
<dbReference type="Gene3D" id="3.60.15.10">
    <property type="entry name" value="Ribonuclease Z/Hydroxyacylglutathione hydrolase-like"/>
    <property type="match status" value="1"/>
</dbReference>
<evidence type="ECO:0000256" key="4">
    <source>
        <dbReference type="ARBA" id="ARBA00022801"/>
    </source>
</evidence>
<comment type="similarity">
    <text evidence="2">Belongs to the metallo-beta-lactamase superfamily.</text>
</comment>
<evidence type="ECO:0000256" key="6">
    <source>
        <dbReference type="SAM" id="MobiDB-lite"/>
    </source>
</evidence>
<dbReference type="InterPro" id="IPR036866">
    <property type="entry name" value="RibonucZ/Hydroxyglut_hydro"/>
</dbReference>
<dbReference type="CDD" id="cd07730">
    <property type="entry name" value="metallo-hydrolase-like_MBL-fold"/>
    <property type="match status" value="1"/>
</dbReference>
<dbReference type="InterPro" id="IPR051013">
    <property type="entry name" value="MBL_superfamily_lactonases"/>
</dbReference>